<dbReference type="EMBL" id="PXOH01000007">
    <property type="protein sequence ID" value="PSF37773.1"/>
    <property type="molecule type" value="Genomic_DNA"/>
</dbReference>
<evidence type="ECO:0000256" key="1">
    <source>
        <dbReference type="ARBA" id="ARBA00008857"/>
    </source>
</evidence>
<reference evidence="5 6" key="1">
    <citation type="submission" date="2018-03" db="EMBL/GenBank/DDBJ databases">
        <title>The ancient ancestry and fast evolution of plastids.</title>
        <authorList>
            <person name="Moore K.R."/>
            <person name="Magnabosco C."/>
            <person name="Momper L."/>
            <person name="Gold D.A."/>
            <person name="Bosak T."/>
            <person name="Fournier G.P."/>
        </authorList>
    </citation>
    <scope>NUCLEOTIDE SEQUENCE [LARGE SCALE GENOMIC DNA]</scope>
    <source>
        <strain evidence="5 6">CCALA 016</strain>
    </source>
</reference>
<accession>A0A2T1LZG6</accession>
<evidence type="ECO:0000256" key="2">
    <source>
        <dbReference type="ARBA" id="ARBA00023125"/>
    </source>
</evidence>
<dbReference type="InterPro" id="IPR002104">
    <property type="entry name" value="Integrase_catalytic"/>
</dbReference>
<dbReference type="SUPFAM" id="SSF56349">
    <property type="entry name" value="DNA breaking-rejoining enzymes"/>
    <property type="match status" value="1"/>
</dbReference>
<dbReference type="PANTHER" id="PTHR30349:SF41">
    <property type="entry name" value="INTEGRASE_RECOMBINASE PROTEIN MJ0367-RELATED"/>
    <property type="match status" value="1"/>
</dbReference>
<dbReference type="RefSeq" id="WP_106456636.1">
    <property type="nucleotide sequence ID" value="NZ_PXOH01000007.1"/>
</dbReference>
<keyword evidence="6" id="KW-1185">Reference proteome</keyword>
<keyword evidence="2" id="KW-0238">DNA-binding</keyword>
<dbReference type="InterPro" id="IPR011010">
    <property type="entry name" value="DNA_brk_join_enz"/>
</dbReference>
<dbReference type="GO" id="GO:0003677">
    <property type="term" value="F:DNA binding"/>
    <property type="evidence" value="ECO:0007669"/>
    <property type="project" value="UniProtKB-KW"/>
</dbReference>
<dbReference type="AlphaFoldDB" id="A0A2T1LZG6"/>
<proteinExistence type="inferred from homology"/>
<dbReference type="InterPro" id="IPR050090">
    <property type="entry name" value="Tyrosine_recombinase_XerCD"/>
</dbReference>
<dbReference type="InterPro" id="IPR013762">
    <property type="entry name" value="Integrase-like_cat_sf"/>
</dbReference>
<gene>
    <name evidence="5" type="ORF">C7H19_09530</name>
</gene>
<evidence type="ECO:0000313" key="5">
    <source>
        <dbReference type="EMBL" id="PSF37773.1"/>
    </source>
</evidence>
<dbReference type="PANTHER" id="PTHR30349">
    <property type="entry name" value="PHAGE INTEGRASE-RELATED"/>
    <property type="match status" value="1"/>
</dbReference>
<dbReference type="OrthoDB" id="530235at2"/>
<organism evidence="5 6">
    <name type="scientific">Aphanothece hegewaldii CCALA 016</name>
    <dbReference type="NCBI Taxonomy" id="2107694"/>
    <lineage>
        <taxon>Bacteria</taxon>
        <taxon>Bacillati</taxon>
        <taxon>Cyanobacteriota</taxon>
        <taxon>Cyanophyceae</taxon>
        <taxon>Oscillatoriophycideae</taxon>
        <taxon>Chroococcales</taxon>
        <taxon>Aphanothecaceae</taxon>
        <taxon>Aphanothece</taxon>
    </lineage>
</organism>
<keyword evidence="3" id="KW-0233">DNA recombination</keyword>
<protein>
    <submittedName>
        <fullName evidence="5">Integrase</fullName>
    </submittedName>
</protein>
<dbReference type="Gene3D" id="1.10.443.10">
    <property type="entry name" value="Intergrase catalytic core"/>
    <property type="match status" value="1"/>
</dbReference>
<sequence length="395" mass="45501">MKHQLRSSKGQASIQEDKGRLRIRFPRELFDGKVKVMSLNLPATKDGYTEARHRLSAIQADIDFGTFDPTLASYQKQSKKPKHLQQVTDLYPDIELMDLWLRYFNYKKPMLKESTIQYYEVCIARTLEKSKFKSPYQALELREWLLNNTTESMAKRVLTYVNAAFNWGLKHRLVKGLNPYDGMPTELKHNYQLSTTPNAFTLEEREKILESFKNHSGNWNGRGYTGKTYQHYYNFVRFLFLSGCRPHEAIGLCWGNVSQDFKKVTFDGGIFQAYGKRIRTKKSKNNKVRSFPCNLELQTFLESIKPDGVTSDDLVFPSPNGKPINYGNFSKNAWDAIVDPIKPGTTPYCCRDTFITEQIAKGVNPAIIGKWADTSTGMIEKHYLDSMNLAHILPQ</sequence>
<reference evidence="5 6" key="2">
    <citation type="submission" date="2018-03" db="EMBL/GenBank/DDBJ databases">
        <authorList>
            <person name="Keele B.F."/>
        </authorList>
    </citation>
    <scope>NUCLEOTIDE SEQUENCE [LARGE SCALE GENOMIC DNA]</scope>
    <source>
        <strain evidence="5 6">CCALA 016</strain>
    </source>
</reference>
<evidence type="ECO:0000256" key="3">
    <source>
        <dbReference type="ARBA" id="ARBA00023172"/>
    </source>
</evidence>
<dbReference type="GO" id="GO:0006310">
    <property type="term" value="P:DNA recombination"/>
    <property type="evidence" value="ECO:0007669"/>
    <property type="project" value="UniProtKB-KW"/>
</dbReference>
<evidence type="ECO:0000259" key="4">
    <source>
        <dbReference type="PROSITE" id="PS51898"/>
    </source>
</evidence>
<comment type="caution">
    <text evidence="5">The sequence shown here is derived from an EMBL/GenBank/DDBJ whole genome shotgun (WGS) entry which is preliminary data.</text>
</comment>
<dbReference type="GO" id="GO:0015074">
    <property type="term" value="P:DNA integration"/>
    <property type="evidence" value="ECO:0007669"/>
    <property type="project" value="InterPro"/>
</dbReference>
<evidence type="ECO:0000313" key="6">
    <source>
        <dbReference type="Proteomes" id="UP000239001"/>
    </source>
</evidence>
<feature type="domain" description="Tyr recombinase" evidence="4">
    <location>
        <begin position="195"/>
        <end position="395"/>
    </location>
</feature>
<comment type="similarity">
    <text evidence="1">Belongs to the 'phage' integrase family.</text>
</comment>
<dbReference type="PROSITE" id="PS51898">
    <property type="entry name" value="TYR_RECOMBINASE"/>
    <property type="match status" value="1"/>
</dbReference>
<name>A0A2T1LZG6_9CHRO</name>
<dbReference type="Proteomes" id="UP000239001">
    <property type="component" value="Unassembled WGS sequence"/>
</dbReference>